<evidence type="ECO:0000313" key="1">
    <source>
        <dbReference type="EMBL" id="RCV06516.1"/>
    </source>
</evidence>
<dbReference type="AlphaFoldDB" id="A0A368PL58"/>
<sequence>MAERESRATATVSWRCSKVVAHHRLLHDCGGGKSGTSCWTHASPAACSVGLLQQGGRPSCRVTFSASSKAVLPDANVAWNPTFFTCASLYSSLRLSPTLAAHRSRRSHGVLAGTAKDAHKGLDCSPAPVCDLPHCRVYPLTPNSQSRYQHGVMDNARQLLEEMPPSAGLHESPYKLPWIWVRSSLIKVNQTSSS</sequence>
<reference evidence="1" key="2">
    <citation type="submission" date="2015-07" db="EMBL/GenBank/DDBJ databases">
        <authorList>
            <person name="Noorani M."/>
        </authorList>
    </citation>
    <scope>NUCLEOTIDE SEQUENCE</scope>
    <source>
        <strain evidence="1">Yugu1</strain>
    </source>
</reference>
<name>A0A368PL58_SETIT</name>
<dbReference type="EMBL" id="CM003528">
    <property type="protein sequence ID" value="RCV06516.1"/>
    <property type="molecule type" value="Genomic_DNA"/>
</dbReference>
<organism evidence="1">
    <name type="scientific">Setaria italica</name>
    <name type="common">Foxtail millet</name>
    <name type="synonym">Panicum italicum</name>
    <dbReference type="NCBI Taxonomy" id="4555"/>
    <lineage>
        <taxon>Eukaryota</taxon>
        <taxon>Viridiplantae</taxon>
        <taxon>Streptophyta</taxon>
        <taxon>Embryophyta</taxon>
        <taxon>Tracheophyta</taxon>
        <taxon>Spermatophyta</taxon>
        <taxon>Magnoliopsida</taxon>
        <taxon>Liliopsida</taxon>
        <taxon>Poales</taxon>
        <taxon>Poaceae</taxon>
        <taxon>PACMAD clade</taxon>
        <taxon>Panicoideae</taxon>
        <taxon>Panicodae</taxon>
        <taxon>Paniceae</taxon>
        <taxon>Cenchrinae</taxon>
        <taxon>Setaria</taxon>
    </lineage>
</organism>
<protein>
    <submittedName>
        <fullName evidence="1">Uncharacterized protein</fullName>
    </submittedName>
</protein>
<proteinExistence type="predicted"/>
<accession>A0A368PL58</accession>
<gene>
    <name evidence="1" type="ORF">SETIT_1G169200v2</name>
</gene>
<reference evidence="1" key="1">
    <citation type="journal article" date="2012" name="Nat. Biotechnol.">
        <title>Reference genome sequence of the model plant Setaria.</title>
        <authorList>
            <person name="Bennetzen J.L."/>
            <person name="Schmutz J."/>
            <person name="Wang H."/>
            <person name="Percifield R."/>
            <person name="Hawkins J."/>
            <person name="Pontaroli A.C."/>
            <person name="Estep M."/>
            <person name="Feng L."/>
            <person name="Vaughn J.N."/>
            <person name="Grimwood J."/>
            <person name="Jenkins J."/>
            <person name="Barry K."/>
            <person name="Lindquist E."/>
            <person name="Hellsten U."/>
            <person name="Deshpande S."/>
            <person name="Wang X."/>
            <person name="Wu X."/>
            <person name="Mitros T."/>
            <person name="Triplett J."/>
            <person name="Yang X."/>
            <person name="Ye C.Y."/>
            <person name="Mauro-Herrera M."/>
            <person name="Wang L."/>
            <person name="Li P."/>
            <person name="Sharma M."/>
            <person name="Sharma R."/>
            <person name="Ronald P.C."/>
            <person name="Panaud O."/>
            <person name="Kellogg E.A."/>
            <person name="Brutnell T.P."/>
            <person name="Doust A.N."/>
            <person name="Tuskan G.A."/>
            <person name="Rokhsar D."/>
            <person name="Devos K.M."/>
        </authorList>
    </citation>
    <scope>NUCLEOTIDE SEQUENCE [LARGE SCALE GENOMIC DNA]</scope>
    <source>
        <strain evidence="1">Yugu1</strain>
    </source>
</reference>